<dbReference type="InterPro" id="IPR029787">
    <property type="entry name" value="Nucleotide_cyclase"/>
</dbReference>
<feature type="transmembrane region" description="Helical" evidence="1">
    <location>
        <begin position="200"/>
        <end position="219"/>
    </location>
</feature>
<dbReference type="GO" id="GO:0035556">
    <property type="term" value="P:intracellular signal transduction"/>
    <property type="evidence" value="ECO:0007669"/>
    <property type="project" value="InterPro"/>
</dbReference>
<dbReference type="Proteomes" id="UP000199542">
    <property type="component" value="Unassembled WGS sequence"/>
</dbReference>
<dbReference type="InterPro" id="IPR050697">
    <property type="entry name" value="Adenylyl/Guanylyl_Cyclase_3/4"/>
</dbReference>
<dbReference type="RefSeq" id="WP_092588571.1">
    <property type="nucleotide sequence ID" value="NZ_FMTM01000018.1"/>
</dbReference>
<dbReference type="PANTHER" id="PTHR43081:SF19">
    <property type="entry name" value="PH-SENSITIVE ADENYLATE CYCLASE RV1264"/>
    <property type="match status" value="1"/>
</dbReference>
<name>A0A1G4U5F5_9HYPH</name>
<keyword evidence="1" id="KW-0812">Transmembrane</keyword>
<keyword evidence="1" id="KW-1133">Transmembrane helix</keyword>
<reference evidence="3 4" key="1">
    <citation type="submission" date="2016-10" db="EMBL/GenBank/DDBJ databases">
        <authorList>
            <person name="de Groot N.N."/>
        </authorList>
    </citation>
    <scope>NUCLEOTIDE SEQUENCE [LARGE SCALE GENOMIC DNA]</scope>
    <source>
        <strain evidence="3 4">CGMCC 1.3401</strain>
    </source>
</reference>
<gene>
    <name evidence="3" type="ORF">SAMN02927900_06156</name>
</gene>
<organism evidence="3 4">
    <name type="scientific">Rhizobium mongolense subsp. loessense</name>
    <dbReference type="NCBI Taxonomy" id="158890"/>
    <lineage>
        <taxon>Bacteria</taxon>
        <taxon>Pseudomonadati</taxon>
        <taxon>Pseudomonadota</taxon>
        <taxon>Alphaproteobacteria</taxon>
        <taxon>Hyphomicrobiales</taxon>
        <taxon>Rhizobiaceae</taxon>
        <taxon>Rhizobium/Agrobacterium group</taxon>
        <taxon>Rhizobium</taxon>
    </lineage>
</organism>
<protein>
    <submittedName>
        <fullName evidence="3">Adenylate cyclase, class 3</fullName>
    </submittedName>
</protein>
<evidence type="ECO:0000313" key="3">
    <source>
        <dbReference type="EMBL" id="SCW88876.1"/>
    </source>
</evidence>
<sequence>MPSVRRKLTTIFCADVEGYSRLMRADEETTLHTLKRSRDCMERLIELHSGRVINTWGDELIAEFSSVVEAVRAAVDIQNESSSHNLSLPDKACMRFRIGINLGDVIVDGDNIYGDGVNVAARLQSLASPGGIVISNTVYDQVRNKLSIGFEFMGQVEVKNIDGGVASYAVRTDSSVANRVTRNDNRAIDSNLKFISTQRVSSGHAICLLALFLEVLISISWPQLYWTRWPLLLLISLLLLKWMKTRKQGDYFMSMVFFIAGLLIAINLLSWNGDFWASWPLFGLAITAGIRWAVPNNGRSKH</sequence>
<evidence type="ECO:0000256" key="1">
    <source>
        <dbReference type="SAM" id="Phobius"/>
    </source>
</evidence>
<accession>A0A1G4U5F5</accession>
<feature type="transmembrane region" description="Helical" evidence="1">
    <location>
        <begin position="275"/>
        <end position="294"/>
    </location>
</feature>
<feature type="domain" description="Guanylate cyclase" evidence="2">
    <location>
        <begin position="10"/>
        <end position="124"/>
    </location>
</feature>
<dbReference type="GO" id="GO:0006171">
    <property type="term" value="P:cAMP biosynthetic process"/>
    <property type="evidence" value="ECO:0007669"/>
    <property type="project" value="TreeGrafter"/>
</dbReference>
<dbReference type="Gene3D" id="3.30.70.1230">
    <property type="entry name" value="Nucleotide cyclase"/>
    <property type="match status" value="1"/>
</dbReference>
<dbReference type="InterPro" id="IPR001054">
    <property type="entry name" value="A/G_cyclase"/>
</dbReference>
<evidence type="ECO:0000313" key="4">
    <source>
        <dbReference type="Proteomes" id="UP000199542"/>
    </source>
</evidence>
<feature type="transmembrane region" description="Helical" evidence="1">
    <location>
        <begin position="250"/>
        <end position="269"/>
    </location>
</feature>
<keyword evidence="1" id="KW-0472">Membrane</keyword>
<dbReference type="GO" id="GO:0004016">
    <property type="term" value="F:adenylate cyclase activity"/>
    <property type="evidence" value="ECO:0007669"/>
    <property type="project" value="UniProtKB-ARBA"/>
</dbReference>
<dbReference type="PROSITE" id="PS50125">
    <property type="entry name" value="GUANYLATE_CYCLASE_2"/>
    <property type="match status" value="1"/>
</dbReference>
<dbReference type="PANTHER" id="PTHR43081">
    <property type="entry name" value="ADENYLATE CYCLASE, TERMINAL-DIFFERENTIATION SPECIFIC-RELATED"/>
    <property type="match status" value="1"/>
</dbReference>
<evidence type="ECO:0000259" key="2">
    <source>
        <dbReference type="PROSITE" id="PS50125"/>
    </source>
</evidence>
<proteinExistence type="predicted"/>
<dbReference type="AlphaFoldDB" id="A0A1G4U5F5"/>
<dbReference type="Pfam" id="PF00211">
    <property type="entry name" value="Guanylate_cyc"/>
    <property type="match status" value="1"/>
</dbReference>
<feature type="transmembrane region" description="Helical" evidence="1">
    <location>
        <begin position="225"/>
        <end position="243"/>
    </location>
</feature>
<dbReference type="CDD" id="cd07302">
    <property type="entry name" value="CHD"/>
    <property type="match status" value="1"/>
</dbReference>
<dbReference type="SUPFAM" id="SSF55073">
    <property type="entry name" value="Nucleotide cyclase"/>
    <property type="match status" value="1"/>
</dbReference>
<dbReference type="EMBL" id="FMTM01000018">
    <property type="protein sequence ID" value="SCW88876.1"/>
    <property type="molecule type" value="Genomic_DNA"/>
</dbReference>